<evidence type="ECO:0000256" key="6">
    <source>
        <dbReference type="RuleBase" id="RU362091"/>
    </source>
</evidence>
<organism evidence="9 10">
    <name type="scientific">Saccoglossus kowalevskii</name>
    <name type="common">Acorn worm</name>
    <dbReference type="NCBI Taxonomy" id="10224"/>
    <lineage>
        <taxon>Eukaryota</taxon>
        <taxon>Metazoa</taxon>
        <taxon>Hemichordata</taxon>
        <taxon>Enteropneusta</taxon>
        <taxon>Harrimaniidae</taxon>
        <taxon>Saccoglossus</taxon>
    </lineage>
</organism>
<protein>
    <submittedName>
        <fullName evidence="10">Sodium/glucose cotransporter 4-like</fullName>
    </submittedName>
</protein>
<evidence type="ECO:0000313" key="10">
    <source>
        <dbReference type="RefSeq" id="XP_002736596.1"/>
    </source>
</evidence>
<evidence type="ECO:0000256" key="7">
    <source>
        <dbReference type="SAM" id="MobiDB-lite"/>
    </source>
</evidence>
<dbReference type="RefSeq" id="XP_002736596.1">
    <property type="nucleotide sequence ID" value="XM_002736550.1"/>
</dbReference>
<dbReference type="InterPro" id="IPR001734">
    <property type="entry name" value="Na/solute_symporter"/>
</dbReference>
<feature type="transmembrane region" description="Helical" evidence="8">
    <location>
        <begin position="393"/>
        <end position="414"/>
    </location>
</feature>
<feature type="transmembrane region" description="Helical" evidence="8">
    <location>
        <begin position="161"/>
        <end position="180"/>
    </location>
</feature>
<dbReference type="PROSITE" id="PS50283">
    <property type="entry name" value="NA_SOLUT_SYMP_3"/>
    <property type="match status" value="1"/>
</dbReference>
<evidence type="ECO:0000256" key="8">
    <source>
        <dbReference type="SAM" id="Phobius"/>
    </source>
</evidence>
<gene>
    <name evidence="10" type="primary">LOC100373422</name>
</gene>
<feature type="transmembrane region" description="Helical" evidence="8">
    <location>
        <begin position="248"/>
        <end position="274"/>
    </location>
</feature>
<dbReference type="PANTHER" id="PTHR11819:SF195">
    <property type="entry name" value="SODIUM_GLUCOSE COTRANSPORTER 4"/>
    <property type="match status" value="1"/>
</dbReference>
<keyword evidence="3 8" id="KW-0812">Transmembrane</keyword>
<feature type="transmembrane region" description="Helical" evidence="8">
    <location>
        <begin position="555"/>
        <end position="574"/>
    </location>
</feature>
<reference evidence="10" key="1">
    <citation type="submission" date="2025-08" db="UniProtKB">
        <authorList>
            <consortium name="RefSeq"/>
        </authorList>
    </citation>
    <scope>IDENTIFICATION</scope>
    <source>
        <tissue evidence="10">Testes</tissue>
    </source>
</reference>
<feature type="transmembrane region" description="Helical" evidence="8">
    <location>
        <begin position="85"/>
        <end position="108"/>
    </location>
</feature>
<evidence type="ECO:0000256" key="1">
    <source>
        <dbReference type="ARBA" id="ARBA00004141"/>
    </source>
</evidence>
<dbReference type="GeneID" id="100373422"/>
<dbReference type="InterPro" id="IPR038377">
    <property type="entry name" value="Na/Glc_symporter_sf"/>
</dbReference>
<feature type="transmembrane region" description="Helical" evidence="8">
    <location>
        <begin position="326"/>
        <end position="344"/>
    </location>
</feature>
<comment type="similarity">
    <text evidence="2 6">Belongs to the sodium:solute symporter (SSF) (TC 2.A.21) family.</text>
</comment>
<keyword evidence="5 8" id="KW-0472">Membrane</keyword>
<feature type="transmembrane region" description="Helical" evidence="8">
    <location>
        <begin position="52"/>
        <end position="73"/>
    </location>
</feature>
<evidence type="ECO:0000256" key="5">
    <source>
        <dbReference type="ARBA" id="ARBA00023136"/>
    </source>
</evidence>
<feature type="compositionally biased region" description="Basic and acidic residues" evidence="7">
    <location>
        <begin position="478"/>
        <end position="487"/>
    </location>
</feature>
<dbReference type="Gene3D" id="1.20.1730.10">
    <property type="entry name" value="Sodium/glucose cotransporter"/>
    <property type="match status" value="2"/>
</dbReference>
<proteinExistence type="inferred from homology"/>
<evidence type="ECO:0000256" key="4">
    <source>
        <dbReference type="ARBA" id="ARBA00022989"/>
    </source>
</evidence>
<feature type="transmembrane region" description="Helical" evidence="8">
    <location>
        <begin position="295"/>
        <end position="320"/>
    </location>
</feature>
<feature type="transmembrane region" description="Helical" evidence="8">
    <location>
        <begin position="129"/>
        <end position="155"/>
    </location>
</feature>
<comment type="subcellular location">
    <subcellularLocation>
        <location evidence="1">Membrane</location>
        <topology evidence="1">Multi-pass membrane protein</topology>
    </subcellularLocation>
</comment>
<keyword evidence="9" id="KW-1185">Reference proteome</keyword>
<feature type="region of interest" description="Disordered" evidence="7">
    <location>
        <begin position="478"/>
        <end position="498"/>
    </location>
</feature>
<dbReference type="Proteomes" id="UP000694865">
    <property type="component" value="Unplaced"/>
</dbReference>
<dbReference type="Pfam" id="PF00474">
    <property type="entry name" value="SSF"/>
    <property type="match status" value="1"/>
</dbReference>
<feature type="transmembrane region" description="Helical" evidence="8">
    <location>
        <begin position="12"/>
        <end position="31"/>
    </location>
</feature>
<evidence type="ECO:0000256" key="2">
    <source>
        <dbReference type="ARBA" id="ARBA00006434"/>
    </source>
</evidence>
<feature type="transmembrane region" description="Helical" evidence="8">
    <location>
        <begin position="192"/>
        <end position="211"/>
    </location>
</feature>
<name>A0ABM0GSU1_SACKO</name>
<feature type="transmembrane region" description="Helical" evidence="8">
    <location>
        <begin position="351"/>
        <end position="373"/>
    </location>
</feature>
<accession>A0ABM0GSU1</accession>
<sequence>MADTEYDTSVHVVDYIVVIVTLLAIFLLGLWSSRRANRSNTQGYFLAGRTMSWWLVGLSLYVSNIGSGTFIGVSGSASVEGIAVVFYEFSGTSCAALLGFVFVPVYIASGCYTMPDYLQKRYGGQRIRAYVAVTQLLLMMFCYIAGEMYAGALIIQVTLGWNVYASVIALLVLTAIYTVAGGLTAVMHTDALMAAIILVGAFILMVINIIACVDPDVCYEACGSYNGCSDVAYPYLILTLMPTFLKGLMLAAMLAGVMSSFTSIFNSASSIFTIDIWKTMRPKCSNKEEMIVGRVFTIILVCLSIFWLPLIEAFGAGQLFVYLQSIASYLSPPLLAAFILAIGWERANEPGTFWASMIGLVLGVARLIADFIFPSPGCDEEDTRPPVIANFHYLHYAIFLFLVVFIFIIIFSLLTKPQPKDELIGLTWWTRHRAAERIAKEEAQAASKKENFGDASKEDLSLEPSKFIDNETLERKEDDVEEYRIGSDDDISQGENDNNSLEEAMQTSCCTTVKRGLGSWCCGATEISDEAQIAEEREHDIEVMTLSEDPKWKKIIEVNCAIMLVVGAFVWGFYA</sequence>
<evidence type="ECO:0000256" key="3">
    <source>
        <dbReference type="ARBA" id="ARBA00022692"/>
    </source>
</evidence>
<evidence type="ECO:0000313" key="9">
    <source>
        <dbReference type="Proteomes" id="UP000694865"/>
    </source>
</evidence>
<keyword evidence="4 8" id="KW-1133">Transmembrane helix</keyword>
<dbReference type="PANTHER" id="PTHR11819">
    <property type="entry name" value="SOLUTE CARRIER FAMILY 5"/>
    <property type="match status" value="1"/>
</dbReference>